<evidence type="ECO:0000313" key="1">
    <source>
        <dbReference type="EMBL" id="CAG8615437.1"/>
    </source>
</evidence>
<dbReference type="EMBL" id="CAJVPJ010002201">
    <property type="protein sequence ID" value="CAG8615437.1"/>
    <property type="molecule type" value="Genomic_DNA"/>
</dbReference>
<dbReference type="AlphaFoldDB" id="A0A9N9CVF3"/>
<comment type="caution">
    <text evidence="1">The sequence shown here is derived from an EMBL/GenBank/DDBJ whole genome shotgun (WGS) entry which is preliminary data.</text>
</comment>
<protein>
    <submittedName>
        <fullName evidence="1">3205_t:CDS:1</fullName>
    </submittedName>
</protein>
<dbReference type="OrthoDB" id="2431195at2759"/>
<gene>
    <name evidence="1" type="ORF">POCULU_LOCUS8158</name>
</gene>
<dbReference type="Proteomes" id="UP000789572">
    <property type="component" value="Unassembled WGS sequence"/>
</dbReference>
<organism evidence="1 2">
    <name type="scientific">Paraglomus occultum</name>
    <dbReference type="NCBI Taxonomy" id="144539"/>
    <lineage>
        <taxon>Eukaryota</taxon>
        <taxon>Fungi</taxon>
        <taxon>Fungi incertae sedis</taxon>
        <taxon>Mucoromycota</taxon>
        <taxon>Glomeromycotina</taxon>
        <taxon>Glomeromycetes</taxon>
        <taxon>Paraglomerales</taxon>
        <taxon>Paraglomeraceae</taxon>
        <taxon>Paraglomus</taxon>
    </lineage>
</organism>
<evidence type="ECO:0000313" key="2">
    <source>
        <dbReference type="Proteomes" id="UP000789572"/>
    </source>
</evidence>
<reference evidence="1" key="1">
    <citation type="submission" date="2021-06" db="EMBL/GenBank/DDBJ databases">
        <authorList>
            <person name="Kallberg Y."/>
            <person name="Tangrot J."/>
            <person name="Rosling A."/>
        </authorList>
    </citation>
    <scope>NUCLEOTIDE SEQUENCE</scope>
    <source>
        <strain evidence="1">IA702</strain>
    </source>
</reference>
<accession>A0A9N9CVF3</accession>
<proteinExistence type="predicted"/>
<keyword evidence="2" id="KW-1185">Reference proteome</keyword>
<sequence>SVALSRSSSSSSTSQINSNFTDLLISHEYDSTVSEPILDLSSNEIANELNIQSENNPDILLYELNKICNVISRIFEHATAFNEIVDYTFEIELDAELVEMASAVQLVNDEKRSKINSVKFLNILFGQSNQLTYSAVIYLGCTMRDDRAWQRPEDQPVKRRSEARAHITRYSCGGNIKLFIDITEKRATVNVHHQIQHERPTYRQVIFPIEAKEWIKANIGYGQQNTVVVVVYRRLCKERLINPDIHTKEQVYYWTSTLKKETYIMNQENQLLSAKIYLQQSEFIEKGFKIVVYIENDFVRALGFITPLWEKIGINNVTEIVIDSTFKTNQQRFELFAVNANCGGYGMTIAYLYLCTYDGTEELRHDLEMKFKPELEH</sequence>
<feature type="non-terminal residue" evidence="1">
    <location>
        <position position="377"/>
    </location>
</feature>
<name>A0A9N9CVF3_9GLOM</name>